<reference evidence="4" key="1">
    <citation type="submission" date="2014-03" db="EMBL/GenBank/DDBJ databases">
        <authorList>
            <person name="Aksoy S."/>
            <person name="Warren W."/>
            <person name="Wilson R.K."/>
        </authorList>
    </citation>
    <scope>NUCLEOTIDE SEQUENCE [LARGE SCALE GENOMIC DNA]</scope>
    <source>
        <strain evidence="4">IAEA</strain>
    </source>
</reference>
<keyword evidence="4" id="KW-1185">Reference proteome</keyword>
<name>A0A1A9X4L7_9MUSC</name>
<evidence type="ECO:0000256" key="2">
    <source>
        <dbReference type="SAM" id="Phobius"/>
    </source>
</evidence>
<sequence>MYINCKQVIQQHQIKNQRDIYSFVHPSIRLLFVYSFVHSIVLISALSIETITRTQANKLFAVHLRTISTISASNSNYNNSCDNNIPSNRYDSKSTRNATQPSSSAPAYHYHFKMFDDK</sequence>
<evidence type="ECO:0000313" key="4">
    <source>
        <dbReference type="Proteomes" id="UP000091820"/>
    </source>
</evidence>
<dbReference type="Proteomes" id="UP000091820">
    <property type="component" value="Unassembled WGS sequence"/>
</dbReference>
<feature type="compositionally biased region" description="Polar residues" evidence="1">
    <location>
        <begin position="95"/>
        <end position="105"/>
    </location>
</feature>
<keyword evidence="2" id="KW-0472">Membrane</keyword>
<dbReference type="EnsemblMetazoa" id="GBRI044058-RA">
    <property type="protein sequence ID" value="GBRI044058-PA"/>
    <property type="gene ID" value="GBRI044058"/>
</dbReference>
<feature type="compositionally biased region" description="Low complexity" evidence="1">
    <location>
        <begin position="72"/>
        <end position="88"/>
    </location>
</feature>
<keyword evidence="2" id="KW-1133">Transmembrane helix</keyword>
<evidence type="ECO:0000256" key="1">
    <source>
        <dbReference type="SAM" id="MobiDB-lite"/>
    </source>
</evidence>
<organism evidence="3 4">
    <name type="scientific">Glossina brevipalpis</name>
    <dbReference type="NCBI Taxonomy" id="37001"/>
    <lineage>
        <taxon>Eukaryota</taxon>
        <taxon>Metazoa</taxon>
        <taxon>Ecdysozoa</taxon>
        <taxon>Arthropoda</taxon>
        <taxon>Hexapoda</taxon>
        <taxon>Insecta</taxon>
        <taxon>Pterygota</taxon>
        <taxon>Neoptera</taxon>
        <taxon>Endopterygota</taxon>
        <taxon>Diptera</taxon>
        <taxon>Brachycera</taxon>
        <taxon>Muscomorpha</taxon>
        <taxon>Hippoboscoidea</taxon>
        <taxon>Glossinidae</taxon>
        <taxon>Glossina</taxon>
    </lineage>
</organism>
<feature type="transmembrane region" description="Helical" evidence="2">
    <location>
        <begin position="28"/>
        <end position="48"/>
    </location>
</feature>
<evidence type="ECO:0000313" key="3">
    <source>
        <dbReference type="EnsemblMetazoa" id="GBRI044058-PA"/>
    </source>
</evidence>
<dbReference type="AlphaFoldDB" id="A0A1A9X4L7"/>
<protein>
    <submittedName>
        <fullName evidence="3">Uncharacterized protein</fullName>
    </submittedName>
</protein>
<dbReference type="VEuPathDB" id="VectorBase:GBRI044058"/>
<proteinExistence type="predicted"/>
<reference evidence="3" key="2">
    <citation type="submission" date="2020-05" db="UniProtKB">
        <authorList>
            <consortium name="EnsemblMetazoa"/>
        </authorList>
    </citation>
    <scope>IDENTIFICATION</scope>
    <source>
        <strain evidence="3">IAEA</strain>
    </source>
</reference>
<keyword evidence="2" id="KW-0812">Transmembrane</keyword>
<feature type="region of interest" description="Disordered" evidence="1">
    <location>
        <begin position="72"/>
        <end position="105"/>
    </location>
</feature>
<accession>A0A1A9X4L7</accession>